<name>A0AAD5WVL6_9PEZI</name>
<dbReference type="Proteomes" id="UP001201980">
    <property type="component" value="Unassembled WGS sequence"/>
</dbReference>
<protein>
    <submittedName>
        <fullName evidence="2">Uncharacterized protein</fullName>
    </submittedName>
</protein>
<gene>
    <name evidence="2" type="ORF">MKZ38_007164</name>
</gene>
<evidence type="ECO:0000313" key="3">
    <source>
        <dbReference type="Proteomes" id="UP001201980"/>
    </source>
</evidence>
<reference evidence="2" key="1">
    <citation type="submission" date="2022-07" db="EMBL/GenBank/DDBJ databases">
        <title>Draft genome sequence of Zalerion maritima ATCC 34329, a (micro)plastics degrading marine fungus.</title>
        <authorList>
            <person name="Paco A."/>
            <person name="Goncalves M.F.M."/>
            <person name="Rocha-Santos T.A.P."/>
            <person name="Alves A."/>
        </authorList>
    </citation>
    <scope>NUCLEOTIDE SEQUENCE</scope>
    <source>
        <strain evidence="2">ATCC 34329</strain>
    </source>
</reference>
<organism evidence="2 3">
    <name type="scientific">Zalerion maritima</name>
    <dbReference type="NCBI Taxonomy" id="339359"/>
    <lineage>
        <taxon>Eukaryota</taxon>
        <taxon>Fungi</taxon>
        <taxon>Dikarya</taxon>
        <taxon>Ascomycota</taxon>
        <taxon>Pezizomycotina</taxon>
        <taxon>Sordariomycetes</taxon>
        <taxon>Lulworthiomycetidae</taxon>
        <taxon>Lulworthiales</taxon>
        <taxon>Lulworthiaceae</taxon>
        <taxon>Zalerion</taxon>
    </lineage>
</organism>
<dbReference type="AlphaFoldDB" id="A0AAD5WVL6"/>
<proteinExistence type="predicted"/>
<evidence type="ECO:0000256" key="1">
    <source>
        <dbReference type="SAM" id="MobiDB-lite"/>
    </source>
</evidence>
<feature type="region of interest" description="Disordered" evidence="1">
    <location>
        <begin position="47"/>
        <end position="86"/>
    </location>
</feature>
<accession>A0AAD5WVL6</accession>
<evidence type="ECO:0000313" key="2">
    <source>
        <dbReference type="EMBL" id="KAJ2904808.1"/>
    </source>
</evidence>
<sequence length="282" mass="30609">MGPSGAAFNSRLPGLSGLVHFVPFPPSLRPPPLPCCCWLRGRNSASRCAAAPDPGAPPREGGKKRRGQTCQKGLGPVQSGSRPPFRGILGQEPELVSYIENRLMSPPPWIAEKTRLFKWRGGHVKARSTAASLEQKSRDDFGSREEVEKVTELADSIVGDAKTTGGGAQSLMLMYQISCVMYREVLISGNPAAKAADGHEPIGRAPFLPSNRPDLNMTHARAACFKVSPGFETLPFHVWPGAGKNEWYHNMLGPAWRTKIGMPLVLGKAYNPGNESRAVFER</sequence>
<comment type="caution">
    <text evidence="2">The sequence shown here is derived from an EMBL/GenBank/DDBJ whole genome shotgun (WGS) entry which is preliminary data.</text>
</comment>
<dbReference type="EMBL" id="JAKWBI020000044">
    <property type="protein sequence ID" value="KAJ2904808.1"/>
    <property type="molecule type" value="Genomic_DNA"/>
</dbReference>
<keyword evidence="3" id="KW-1185">Reference proteome</keyword>